<feature type="compositionally biased region" description="Low complexity" evidence="1">
    <location>
        <begin position="62"/>
        <end position="77"/>
    </location>
</feature>
<name>A0A976FFS2_BRELC</name>
<protein>
    <submittedName>
        <fullName evidence="2">Uncharacterized protein</fullName>
    </submittedName>
</protein>
<comment type="caution">
    <text evidence="2">The sequence shown here is derived from an EMBL/GenBank/DDBJ whole genome shotgun (WGS) entry which is preliminary data.</text>
</comment>
<sequence>MNAASGKYMQSGISAPKAGIVPLIVASSCDAFAAREDMAVVHKRISRDCSDRPSVCENSVVSDTTMSSSEHCSSSDDSSSEEPDDDNGAHVLSDDGERVTDEHTTHQETCKYLDKSRLQVCPVDDLAVEDEKRRRRSRQNLRYKVKGKNAPLHGASRDAESLPSTSSPIRRRTHRSGSNPAVRETRTCSTPAGSLPPPCHAHETRRSSIVLDSRNESSSVAASIPLLRKDSAAIRRQYWSQLGFSLSRNDLEKSTGRKKERQQGLKVRLNDAELEQDHGAKGFLRLITSWYAPVTAVDADEKPLLQDTCRVESARHSRSLTGFATSPRNPNDCKKVLFNEEAELFYIPLHRDYSKRQRECMWPTRAEFIAMVERNLDAVYEEMEREYETQVGNEHLENENMAREEARQRTIETQQRTINETAAAEWRRSLSPPQSRSSSILVPSLTLSQKQVLLSPRARSSHDLRFKYLKHLGIDS</sequence>
<dbReference type="EMBL" id="SHOA02000013">
    <property type="protein sequence ID" value="TDH65943.1"/>
    <property type="molecule type" value="Genomic_DNA"/>
</dbReference>
<dbReference type="OrthoDB" id="77944at2759"/>
<proteinExistence type="predicted"/>
<dbReference type="AlphaFoldDB" id="A0A976FFS2"/>
<reference evidence="2 3" key="1">
    <citation type="journal article" date="2021" name="Genome Biol.">
        <title>AFLAP: assembly-free linkage analysis pipeline using k-mers from genome sequencing data.</title>
        <authorList>
            <person name="Fletcher K."/>
            <person name="Zhang L."/>
            <person name="Gil J."/>
            <person name="Han R."/>
            <person name="Cavanaugh K."/>
            <person name="Michelmore R."/>
        </authorList>
    </citation>
    <scope>NUCLEOTIDE SEQUENCE [LARGE SCALE GENOMIC DNA]</scope>
    <source>
        <strain evidence="2 3">SF5</strain>
    </source>
</reference>
<dbReference type="PROSITE" id="PS51257">
    <property type="entry name" value="PROKAR_LIPOPROTEIN"/>
    <property type="match status" value="1"/>
</dbReference>
<feature type="region of interest" description="Disordered" evidence="1">
    <location>
        <begin position="130"/>
        <end position="202"/>
    </location>
</feature>
<feature type="region of interest" description="Disordered" evidence="1">
    <location>
        <begin position="60"/>
        <end position="108"/>
    </location>
</feature>
<dbReference type="KEGG" id="blac:94348441"/>
<keyword evidence="3" id="KW-1185">Reference proteome</keyword>
<dbReference type="RefSeq" id="XP_067815442.1">
    <property type="nucleotide sequence ID" value="XM_067962770.1"/>
</dbReference>
<evidence type="ECO:0000313" key="3">
    <source>
        <dbReference type="Proteomes" id="UP000294530"/>
    </source>
</evidence>
<feature type="compositionally biased region" description="Basic residues" evidence="1">
    <location>
        <begin position="133"/>
        <end position="147"/>
    </location>
</feature>
<dbReference type="GeneID" id="94348441"/>
<accession>A0A976FFS2</accession>
<feature type="compositionally biased region" description="Basic and acidic residues" evidence="1">
    <location>
        <begin position="92"/>
        <end position="108"/>
    </location>
</feature>
<organism evidence="2 3">
    <name type="scientific">Bremia lactucae</name>
    <name type="common">Lettuce downy mildew</name>
    <dbReference type="NCBI Taxonomy" id="4779"/>
    <lineage>
        <taxon>Eukaryota</taxon>
        <taxon>Sar</taxon>
        <taxon>Stramenopiles</taxon>
        <taxon>Oomycota</taxon>
        <taxon>Peronosporomycetes</taxon>
        <taxon>Peronosporales</taxon>
        <taxon>Peronosporaceae</taxon>
        <taxon>Bremia</taxon>
    </lineage>
</organism>
<evidence type="ECO:0000313" key="2">
    <source>
        <dbReference type="EMBL" id="TDH65943.1"/>
    </source>
</evidence>
<evidence type="ECO:0000256" key="1">
    <source>
        <dbReference type="SAM" id="MobiDB-lite"/>
    </source>
</evidence>
<gene>
    <name evidence="2" type="ORF">CCR75_004684</name>
</gene>
<dbReference type="Proteomes" id="UP000294530">
    <property type="component" value="Unassembled WGS sequence"/>
</dbReference>